<name>A0ABD0YSV1_9HEMI</name>
<dbReference type="FunFam" id="2.30.29.30:FF:000280">
    <property type="entry name" value="Uncharacterized protein, isoform B"/>
    <property type="match status" value="1"/>
</dbReference>
<evidence type="ECO:0000259" key="2">
    <source>
        <dbReference type="PROSITE" id="PS50003"/>
    </source>
</evidence>
<proteinExistence type="predicted"/>
<dbReference type="InterPro" id="IPR011993">
    <property type="entry name" value="PH-like_dom_sf"/>
</dbReference>
<dbReference type="SMART" id="SM00233">
    <property type="entry name" value="PH"/>
    <property type="match status" value="1"/>
</dbReference>
<dbReference type="EMBL" id="JBFDAA010000011">
    <property type="protein sequence ID" value="KAL1124273.1"/>
    <property type="molecule type" value="Genomic_DNA"/>
</dbReference>
<evidence type="ECO:0000256" key="1">
    <source>
        <dbReference type="SAM" id="MobiDB-lite"/>
    </source>
</evidence>
<gene>
    <name evidence="3" type="ORF">AAG570_002043</name>
</gene>
<sequence>MHAINKGLLWQQRERLFSRWKERYFILTKDYLHCFKKSTGGLSPMGQFIYKVKLVEVDRVEWINKKSYSMIGLSLQATESRILLRAEIGLQDWFELLEECMIASKERRRALRKLHDPLWDQDSASLKFPDWVSQRGTDLADNDSFSDSVSDIQKVRSRSGRDSDFWHRPYAENRLSLLTDIDLNSCASSTPAETPPPSSFRAKPYRLNSDIFFKAPGDVIRYQKGSGAATPVYCSSVSGGGGAGGRSALTPVGSFRGPHLFNPPSNIQVKYRDRSQSDAYGSTKGRRHLESQDSRRSSHVFPIALV</sequence>
<organism evidence="3 4">
    <name type="scientific">Ranatra chinensis</name>
    <dbReference type="NCBI Taxonomy" id="642074"/>
    <lineage>
        <taxon>Eukaryota</taxon>
        <taxon>Metazoa</taxon>
        <taxon>Ecdysozoa</taxon>
        <taxon>Arthropoda</taxon>
        <taxon>Hexapoda</taxon>
        <taxon>Insecta</taxon>
        <taxon>Pterygota</taxon>
        <taxon>Neoptera</taxon>
        <taxon>Paraneoptera</taxon>
        <taxon>Hemiptera</taxon>
        <taxon>Heteroptera</taxon>
        <taxon>Panheteroptera</taxon>
        <taxon>Nepomorpha</taxon>
        <taxon>Nepidae</taxon>
        <taxon>Ranatrinae</taxon>
        <taxon>Ranatra</taxon>
    </lineage>
</organism>
<dbReference type="SUPFAM" id="SSF50729">
    <property type="entry name" value="PH domain-like"/>
    <property type="match status" value="1"/>
</dbReference>
<dbReference type="Gene3D" id="2.30.29.30">
    <property type="entry name" value="Pleckstrin-homology domain (PH domain)/Phosphotyrosine-binding domain (PTB)"/>
    <property type="match status" value="1"/>
</dbReference>
<comment type="caution">
    <text evidence="3">The sequence shown here is derived from an EMBL/GenBank/DDBJ whole genome shotgun (WGS) entry which is preliminary data.</text>
</comment>
<accession>A0ABD0YSV1</accession>
<feature type="region of interest" description="Disordered" evidence="1">
    <location>
        <begin position="272"/>
        <end position="297"/>
    </location>
</feature>
<protein>
    <recommendedName>
        <fullName evidence="2">PH domain-containing protein</fullName>
    </recommendedName>
</protein>
<dbReference type="Proteomes" id="UP001558652">
    <property type="component" value="Unassembled WGS sequence"/>
</dbReference>
<evidence type="ECO:0000313" key="4">
    <source>
        <dbReference type="Proteomes" id="UP001558652"/>
    </source>
</evidence>
<dbReference type="PROSITE" id="PS50003">
    <property type="entry name" value="PH_DOMAIN"/>
    <property type="match status" value="1"/>
</dbReference>
<dbReference type="AlphaFoldDB" id="A0ABD0YSV1"/>
<evidence type="ECO:0000313" key="3">
    <source>
        <dbReference type="EMBL" id="KAL1124273.1"/>
    </source>
</evidence>
<keyword evidence="4" id="KW-1185">Reference proteome</keyword>
<feature type="domain" description="PH" evidence="2">
    <location>
        <begin position="2"/>
        <end position="102"/>
    </location>
</feature>
<reference evidence="3 4" key="1">
    <citation type="submission" date="2024-07" db="EMBL/GenBank/DDBJ databases">
        <title>Chromosome-level genome assembly of the water stick insect Ranatra chinensis (Heteroptera: Nepidae).</title>
        <authorList>
            <person name="Liu X."/>
        </authorList>
    </citation>
    <scope>NUCLEOTIDE SEQUENCE [LARGE SCALE GENOMIC DNA]</scope>
    <source>
        <strain evidence="3">Cailab_2021Rc</strain>
        <tissue evidence="3">Muscle</tissue>
    </source>
</reference>
<dbReference type="InterPro" id="IPR037370">
    <property type="entry name" value="Pleckstrin"/>
</dbReference>
<dbReference type="InterPro" id="IPR001849">
    <property type="entry name" value="PH_domain"/>
</dbReference>
<dbReference type="PANTHER" id="PTHR12092">
    <property type="entry name" value="PLECKSTRIN"/>
    <property type="match status" value="1"/>
</dbReference>
<dbReference type="PANTHER" id="PTHR12092:SF16">
    <property type="entry name" value="PH DOMAIN-CONTAINING PROTEIN"/>
    <property type="match status" value="1"/>
</dbReference>
<dbReference type="CDD" id="cd00821">
    <property type="entry name" value="PH"/>
    <property type="match status" value="1"/>
</dbReference>